<feature type="region of interest" description="Disordered" evidence="2">
    <location>
        <begin position="278"/>
        <end position="304"/>
    </location>
</feature>
<evidence type="ECO:0000313" key="3">
    <source>
        <dbReference type="EMBL" id="KAK0142331.1"/>
    </source>
</evidence>
<dbReference type="Pfam" id="PF12796">
    <property type="entry name" value="Ank_2"/>
    <property type="match status" value="1"/>
</dbReference>
<dbReference type="Proteomes" id="UP001174136">
    <property type="component" value="Unassembled WGS sequence"/>
</dbReference>
<feature type="region of interest" description="Disordered" evidence="2">
    <location>
        <begin position="110"/>
        <end position="149"/>
    </location>
</feature>
<proteinExistence type="predicted"/>
<feature type="compositionally biased region" description="Polar residues" evidence="2">
    <location>
        <begin position="110"/>
        <end position="148"/>
    </location>
</feature>
<keyword evidence="4" id="KW-1185">Reference proteome</keyword>
<keyword evidence="1" id="KW-0040">ANK repeat</keyword>
<dbReference type="InterPro" id="IPR002110">
    <property type="entry name" value="Ankyrin_rpt"/>
</dbReference>
<dbReference type="PROSITE" id="PS50297">
    <property type="entry name" value="ANK_REP_REGION"/>
    <property type="match status" value="2"/>
</dbReference>
<sequence length="455" mass="49996">MHGSITIEATIFSGWTPLHEASLAGDEAVTEELLRAGADVNARGLKGLTPLHDAVSSGSYQAVKLLLQYCSNSNDKNGCGLSALDMTQDVDIKELLSTFSGTIVRHQPSNAVQESSCNSAGGCSNPSSSHGHDNQAGTTLQSTDSIDGQTVKETDSILHRLKDSAPDTKYSDTIAVTLEEVENRLTEMSTWEISVLEDTGKLIMALTQTQSLLNDVLAKHQAEKDSLTHKYRIASNAFCQHVLRNKFTSLASRQRKLLSLLQKHHHLQEKILTRKAISSSCSPHSVTERQQPGLPSTYTASSPHLSELTKKQGVSRSLELRKVPPDGAIERRQCQTQGRTSNVGNCKQKKFNVIKDPIPPKMGLQKEYSGTSRDLRGVLRSAQQLLWRITAAHVKELTGTDDNAGSAEESPSTVMTMMNLPMEIKTIHLVGDDELLPNGTMDLNWEMFLQNWDWD</sequence>
<dbReference type="EMBL" id="JAOPHQ010003698">
    <property type="protein sequence ID" value="KAK0142331.1"/>
    <property type="molecule type" value="Genomic_DNA"/>
</dbReference>
<dbReference type="PROSITE" id="PS50088">
    <property type="entry name" value="ANK_REPEAT"/>
    <property type="match status" value="2"/>
</dbReference>
<name>A0AA47MLM2_MERPO</name>
<accession>A0AA47MLM2</accession>
<dbReference type="SMART" id="SM00248">
    <property type="entry name" value="ANK"/>
    <property type="match status" value="2"/>
</dbReference>
<feature type="repeat" description="ANK" evidence="1">
    <location>
        <begin position="46"/>
        <end position="78"/>
    </location>
</feature>
<protein>
    <submittedName>
        <fullName evidence="3">Ankyrin repeat domain-containing protein 31</fullName>
    </submittedName>
</protein>
<dbReference type="PANTHER" id="PTHR24176">
    <property type="entry name" value="ANKYRIN REPEAT DOMAIN-CONTAINING PROTEIN 31-RELATED"/>
    <property type="match status" value="1"/>
</dbReference>
<dbReference type="InterPro" id="IPR036770">
    <property type="entry name" value="Ankyrin_rpt-contain_sf"/>
</dbReference>
<dbReference type="Gene3D" id="1.25.40.20">
    <property type="entry name" value="Ankyrin repeat-containing domain"/>
    <property type="match status" value="1"/>
</dbReference>
<dbReference type="InterPro" id="IPR042334">
    <property type="entry name" value="ANKRD31"/>
</dbReference>
<feature type="repeat" description="ANK" evidence="1">
    <location>
        <begin position="13"/>
        <end position="45"/>
    </location>
</feature>
<evidence type="ECO:0000256" key="2">
    <source>
        <dbReference type="SAM" id="MobiDB-lite"/>
    </source>
</evidence>
<reference evidence="3" key="1">
    <citation type="journal article" date="2023" name="Front. Mar. Sci.">
        <title>A new Merluccius polli reference genome to investigate the effects of global change in West African waters.</title>
        <authorList>
            <person name="Mateo J.L."/>
            <person name="Blanco-Fernandez C."/>
            <person name="Garcia-Vazquez E."/>
            <person name="Machado-Schiaffino G."/>
        </authorList>
    </citation>
    <scope>NUCLEOTIDE SEQUENCE</scope>
    <source>
        <strain evidence="3">C29</strain>
        <tissue evidence="3">Fin</tissue>
    </source>
</reference>
<dbReference type="PANTHER" id="PTHR24176:SF14">
    <property type="entry name" value="ANKYRIN REPEAT DOMAIN-CONTAINING PROTEIN 31"/>
    <property type="match status" value="1"/>
</dbReference>
<dbReference type="SUPFAM" id="SSF48403">
    <property type="entry name" value="Ankyrin repeat"/>
    <property type="match status" value="1"/>
</dbReference>
<organism evidence="3 4">
    <name type="scientific">Merluccius polli</name>
    <name type="common">Benguela hake</name>
    <name type="synonym">Merluccius cadenati</name>
    <dbReference type="NCBI Taxonomy" id="89951"/>
    <lineage>
        <taxon>Eukaryota</taxon>
        <taxon>Metazoa</taxon>
        <taxon>Chordata</taxon>
        <taxon>Craniata</taxon>
        <taxon>Vertebrata</taxon>
        <taxon>Euteleostomi</taxon>
        <taxon>Actinopterygii</taxon>
        <taxon>Neopterygii</taxon>
        <taxon>Teleostei</taxon>
        <taxon>Neoteleostei</taxon>
        <taxon>Acanthomorphata</taxon>
        <taxon>Zeiogadaria</taxon>
        <taxon>Gadariae</taxon>
        <taxon>Gadiformes</taxon>
        <taxon>Gadoidei</taxon>
        <taxon>Merlucciidae</taxon>
        <taxon>Merluccius</taxon>
    </lineage>
</organism>
<evidence type="ECO:0000256" key="1">
    <source>
        <dbReference type="PROSITE-ProRule" id="PRU00023"/>
    </source>
</evidence>
<evidence type="ECO:0000313" key="4">
    <source>
        <dbReference type="Proteomes" id="UP001174136"/>
    </source>
</evidence>
<dbReference type="AlphaFoldDB" id="A0AA47MLM2"/>
<gene>
    <name evidence="3" type="primary">ANKRD31_0</name>
    <name evidence="3" type="ORF">N1851_019982</name>
</gene>
<comment type="caution">
    <text evidence="3">The sequence shown here is derived from an EMBL/GenBank/DDBJ whole genome shotgun (WGS) entry which is preliminary data.</text>
</comment>